<protein>
    <submittedName>
        <fullName evidence="2">Uncharacterized protein</fullName>
    </submittedName>
</protein>
<feature type="compositionally biased region" description="Acidic residues" evidence="1">
    <location>
        <begin position="204"/>
        <end position="230"/>
    </location>
</feature>
<proteinExistence type="predicted"/>
<accession>M5C7W5</accession>
<feature type="compositionally biased region" description="Basic and acidic residues" evidence="1">
    <location>
        <begin position="172"/>
        <end position="182"/>
    </location>
</feature>
<feature type="region of interest" description="Disordered" evidence="1">
    <location>
        <begin position="1"/>
        <end position="69"/>
    </location>
</feature>
<feature type="compositionally biased region" description="Basic and acidic residues" evidence="1">
    <location>
        <begin position="21"/>
        <end position="38"/>
    </location>
</feature>
<evidence type="ECO:0000313" key="3">
    <source>
        <dbReference type="Proteomes" id="UP000012065"/>
    </source>
</evidence>
<comment type="caution">
    <text evidence="2">The sequence shown here is derived from an EMBL/GenBank/DDBJ whole genome shotgun (WGS) entry which is preliminary data.</text>
</comment>
<dbReference type="EMBL" id="CAOJ01014603">
    <property type="protein sequence ID" value="CCO35434.1"/>
    <property type="molecule type" value="Genomic_DNA"/>
</dbReference>
<evidence type="ECO:0000256" key="1">
    <source>
        <dbReference type="SAM" id="MobiDB-lite"/>
    </source>
</evidence>
<reference evidence="2 3" key="1">
    <citation type="journal article" date="2013" name="J. Biotechnol.">
        <title>Establishment and interpretation of the genome sequence of the phytopathogenic fungus Rhizoctonia solani AG1-IB isolate 7/3/14.</title>
        <authorList>
            <person name="Wibberg D.W."/>
            <person name="Jelonek L.J."/>
            <person name="Rupp O.R."/>
            <person name="Hennig M.H."/>
            <person name="Eikmeyer F.E."/>
            <person name="Goesmann A.G."/>
            <person name="Hartmann A.H."/>
            <person name="Borriss R.B."/>
            <person name="Grosch R.G."/>
            <person name="Puehler A.P."/>
            <person name="Schlueter A.S."/>
        </authorList>
    </citation>
    <scope>NUCLEOTIDE SEQUENCE [LARGE SCALE GENOMIC DNA]</scope>
    <source>
        <strain evidence="3">AG1-IB / isolate 7/3/14</strain>
    </source>
</reference>
<organism evidence="2 3">
    <name type="scientific">Thanatephorus cucumeris (strain AG1-IB / isolate 7/3/14)</name>
    <name type="common">Lettuce bottom rot fungus</name>
    <name type="synonym">Rhizoctonia solani</name>
    <dbReference type="NCBI Taxonomy" id="1108050"/>
    <lineage>
        <taxon>Eukaryota</taxon>
        <taxon>Fungi</taxon>
        <taxon>Dikarya</taxon>
        <taxon>Basidiomycota</taxon>
        <taxon>Agaricomycotina</taxon>
        <taxon>Agaricomycetes</taxon>
        <taxon>Cantharellales</taxon>
        <taxon>Ceratobasidiaceae</taxon>
        <taxon>Rhizoctonia</taxon>
        <taxon>Rhizoctonia solani AG-1</taxon>
    </lineage>
</organism>
<evidence type="ECO:0000313" key="2">
    <source>
        <dbReference type="EMBL" id="CCO35434.1"/>
    </source>
</evidence>
<dbReference type="AlphaFoldDB" id="M5C7W5"/>
<dbReference type="Proteomes" id="UP000012065">
    <property type="component" value="Unassembled WGS sequence"/>
</dbReference>
<dbReference type="HOGENOM" id="CLU_1176101_0_0_1"/>
<name>M5C7W5_THACB</name>
<sequence length="236" mass="26162">MFAAQEQEAPVSEGITGSQEQLDHEANSSQEIGKEWGDKSLNMEQALDVEPEDLQGSDTESNNGSNASTTLRQGCYWHLTRSLDQVSEAAECMTCGESQAMTELLDLIMESQRDGDIVNMVKALLQKEKRVLSKLQKSHQIEYESGHEGLASTSKVRPRAGDMGEEGDLREEEYQGEGRESREEEEEGKEELQGEGGGGGGEEKEGEDAEEEEEGEDREEEGEEEEEEQEAEHAGW</sequence>
<gene>
    <name evidence="2" type="ORF">BN14_09552</name>
</gene>
<feature type="region of interest" description="Disordered" evidence="1">
    <location>
        <begin position="134"/>
        <end position="236"/>
    </location>
</feature>
<feature type="compositionally biased region" description="Polar residues" evidence="1">
    <location>
        <begin position="56"/>
        <end position="69"/>
    </location>
</feature>